<evidence type="ECO:0000313" key="3">
    <source>
        <dbReference type="EMBL" id="SBS75137.1"/>
    </source>
</evidence>
<gene>
    <name evidence="3" type="ORF">MHPYR_200046</name>
</gene>
<dbReference type="AlphaFoldDB" id="A0A1Y5P934"/>
<evidence type="ECO:0000259" key="2">
    <source>
        <dbReference type="Pfam" id="PF08237"/>
    </source>
</evidence>
<sequence>MVSIRNRANRARRTTSAVFAAFVAAALGVTGLVAVPPSRAATAIVIGTTFIPDSAQPKYIHGAMEFFVKPTTLCGLRPCTVVPVTTPEQFWPLSGWRDMTINQSISEGLNIVDDALLRELADGSDPIVAFGDSQSSTILTLEKDRLSGLLDVQKKRLVFVLVANPNRPNGGLLERIAPFTIPFIELTGSGATPTDTGIKTIDIACQYDGIADFPRYPLNVFAVLNLIAGAAIHSSYITGPIEYTEQELDDASESLGNQQTYGDTVYITLPAKQLPLVVPLRAFGRWSGLGMVTTPLADLAEPTLRVLVELGYDRSIPYGAPAKFGLFPDVDPAALAFDLSSAVQSGIGTALSDIGVKTPPAAPPATPVRSAQRAAVRARPTSVAPRPIRKAEPATSAVNAATVSRPARVTNEDRKQLRSNAGGQTGRGSQRPTRG</sequence>
<reference evidence="3" key="1">
    <citation type="submission" date="2016-03" db="EMBL/GenBank/DDBJ databases">
        <authorList>
            <person name="Ploux O."/>
        </authorList>
    </citation>
    <scope>NUCLEOTIDE SEQUENCE</scope>
    <source>
        <strain evidence="3">UC10</strain>
    </source>
</reference>
<feature type="region of interest" description="Disordered" evidence="1">
    <location>
        <begin position="358"/>
        <end position="435"/>
    </location>
</feature>
<name>A0A1Y5P934_9MYCO</name>
<feature type="domain" description="PE-PPE" evidence="2">
    <location>
        <begin position="83"/>
        <end position="313"/>
    </location>
</feature>
<organism evidence="3">
    <name type="scientific">uncultured Mycobacterium sp</name>
    <dbReference type="NCBI Taxonomy" id="171292"/>
    <lineage>
        <taxon>Bacteria</taxon>
        <taxon>Bacillati</taxon>
        <taxon>Actinomycetota</taxon>
        <taxon>Actinomycetes</taxon>
        <taxon>Mycobacteriales</taxon>
        <taxon>Mycobacteriaceae</taxon>
        <taxon>Mycobacterium</taxon>
        <taxon>environmental samples</taxon>
    </lineage>
</organism>
<dbReference type="EMBL" id="FLQS01000013">
    <property type="protein sequence ID" value="SBS75137.1"/>
    <property type="molecule type" value="Genomic_DNA"/>
</dbReference>
<dbReference type="Pfam" id="PF08237">
    <property type="entry name" value="PE-PPE"/>
    <property type="match status" value="1"/>
</dbReference>
<protein>
    <submittedName>
        <fullName evidence="3">Putative PE-PPE domain protein</fullName>
    </submittedName>
</protein>
<accession>A0A1Y5P934</accession>
<evidence type="ECO:0000256" key="1">
    <source>
        <dbReference type="SAM" id="MobiDB-lite"/>
    </source>
</evidence>
<feature type="compositionally biased region" description="Polar residues" evidence="1">
    <location>
        <begin position="418"/>
        <end position="435"/>
    </location>
</feature>
<feature type="compositionally biased region" description="Low complexity" evidence="1">
    <location>
        <begin position="367"/>
        <end position="379"/>
    </location>
</feature>
<proteinExistence type="predicted"/>
<dbReference type="InterPro" id="IPR013228">
    <property type="entry name" value="PE-PPE_C"/>
</dbReference>